<dbReference type="PROSITE" id="PS00028">
    <property type="entry name" value="ZINC_FINGER_C2H2_1"/>
    <property type="match status" value="1"/>
</dbReference>
<feature type="compositionally biased region" description="Acidic residues" evidence="1">
    <location>
        <begin position="278"/>
        <end position="287"/>
    </location>
</feature>
<sequence>MSTGTSKQVSSIDRGLPVLGEENFDDPFLNQLSDAELSGLHQTTPGYFSDSSNHYQQPGVSTNPSDLTSPSSQLDFLSSTEHTEHGLSDFTRLTSPDFDAPFFASADPHLKAEVADDTSVLWVNPHDIDKNSPNGNNYTPQKRYVGAGTGASQLLSPVPTNTPSPIINPQVDQRGQYSTNEQTAVSPQSMMGDKPPQMTAISSHNPPTPITTNNTSKLHPSNIHSSMDHQASPIVKVSSFTRGDSPSRVGDQLNHAPKQSTMDSGRLSPARETRETFFDSDDEDEEENDKHNNQKKPFSIPPPARRLDDGSWSRNPTTGHGGLDPTAREDVYVPSLKELAAQRERDERNAEVAQWITHSEAHGNVDDNKLWNFRSRRKNKSDKNKRRAKSAGDPFLGAQDGFSSRFAYQDFDDSAIPGPGVLIDEDSGMEDDEDDSSAASSSVPESPPASVHPELVDDDEYNAPTTIPDAELEPLPNQFLRARPWQDSIRNTRDGTTKFQPTTSNAAIMRFLKRADSTDTASRAATWGTRGPSECDVESIIGPNGRFSTIRISEKKKDKPMRRNSLLEHARGLLPKRSNSSSKRKHQLDSSQRSLTPEQPPPSSSDGAAQSTSSLVPQRKSSFNKGNKHNAGGAILAMTGQMATVGRGGGVGVPSPAATASNTPWSHIKRRSRSKSDLTKGEGPGGLLDLIGTHGGPPIPTLASPKQEKGASASPLQSRSPHDKPEENDLEGDDDDDDMGNENGVTMEFPVRSDPIVPTLEGFKTHVRQLNPRLQPALIERIGQEQVRRYKRLVELRLKHTQNVSKNSCSAGKHCFAQGGEAVMLPPRTSPKDPEATYAQFQVPGAAVTPEDLASFGEGAITPALFPPGVPLPPVRRLPAEFECSLCFKVRKFLKPSDWTKHVHEDVQPFTCTFPDCTEPKSFKRKADWVRHESERHRHLEWWTCNMPDCSHTCFRKDNFVQHLVREHKMPEPKVKATKIKSKNQQQDGSGNPHETNSHAQAVEQVWKLVEICRQVTTKQPTDEACRFCGNVCNSWKKLTVHMAKHMEQIAMPVLELVNDKTSSGGAIGSLGHAATTPKSQTNMWTPTNHPNHSVESTQTTRAPKPITYGTSALLTEAFGLPREPVPKEAPQQQTPEYAVLSRANLKQQQYSVGRSYTMSPYLQAQQQYHQAQQQYHQAPSHTHKQYHNHLNSASYPPAFSTLPQDQQSINGLPMLQPLAEQGEPGISGNDMYGDMGGISSNAPILDTTKFEGEQIFASPVDNGSYMYSSTGQEALEYSMGDNGMTYHPMMNTVNGGFIQNPQYNHGS</sequence>
<dbReference type="HOGENOM" id="CLU_005537_1_1_1"/>
<feature type="compositionally biased region" description="Polar residues" evidence="1">
    <location>
        <begin position="983"/>
        <end position="998"/>
    </location>
</feature>
<feature type="compositionally biased region" description="Polar residues" evidence="1">
    <location>
        <begin position="1077"/>
        <end position="1102"/>
    </location>
</feature>
<evidence type="ECO:0000313" key="3">
    <source>
        <dbReference type="EMBL" id="KDB20391.1"/>
    </source>
</evidence>
<feature type="region of interest" description="Disordered" evidence="1">
    <location>
        <begin position="548"/>
        <end position="629"/>
    </location>
</feature>
<dbReference type="OrthoDB" id="5315052at2759"/>
<feature type="compositionally biased region" description="Basic and acidic residues" evidence="1">
    <location>
        <begin position="340"/>
        <end position="350"/>
    </location>
</feature>
<feature type="domain" description="C2H2-type" evidence="2">
    <location>
        <begin position="945"/>
        <end position="968"/>
    </location>
</feature>
<feature type="compositionally biased region" description="Polar residues" evidence="1">
    <location>
        <begin position="40"/>
        <end position="80"/>
    </location>
</feature>
<feature type="region of interest" description="Disordered" evidence="1">
    <location>
        <begin position="169"/>
        <end position="399"/>
    </location>
</feature>
<feature type="compositionally biased region" description="Acidic residues" evidence="1">
    <location>
        <begin position="423"/>
        <end position="436"/>
    </location>
</feature>
<feature type="region of interest" description="Disordered" evidence="1">
    <location>
        <begin position="1"/>
        <end position="27"/>
    </location>
</feature>
<feature type="compositionally biased region" description="Basic residues" evidence="1">
    <location>
        <begin position="374"/>
        <end position="389"/>
    </location>
</feature>
<name>A0A059IXM6_TRIIM</name>
<feature type="region of interest" description="Disordered" evidence="1">
    <location>
        <begin position="523"/>
        <end position="542"/>
    </location>
</feature>
<dbReference type="InterPro" id="IPR013087">
    <property type="entry name" value="Znf_C2H2_type"/>
</dbReference>
<dbReference type="Proteomes" id="UP000024533">
    <property type="component" value="Unassembled WGS sequence"/>
</dbReference>
<feature type="compositionally biased region" description="Polar residues" evidence="1">
    <location>
        <begin position="169"/>
        <end position="189"/>
    </location>
</feature>
<evidence type="ECO:0000259" key="2">
    <source>
        <dbReference type="PROSITE" id="PS00028"/>
    </source>
</evidence>
<feature type="compositionally biased region" description="Polar residues" evidence="1">
    <location>
        <begin position="615"/>
        <end position="625"/>
    </location>
</feature>
<feature type="region of interest" description="Disordered" evidence="1">
    <location>
        <begin position="1076"/>
        <end position="1104"/>
    </location>
</feature>
<evidence type="ECO:0000313" key="4">
    <source>
        <dbReference type="Proteomes" id="UP000024533"/>
    </source>
</evidence>
<feature type="compositionally biased region" description="Acidic residues" evidence="1">
    <location>
        <begin position="728"/>
        <end position="740"/>
    </location>
</feature>
<keyword evidence="4" id="KW-1185">Reference proteome</keyword>
<feature type="region of interest" description="Disordered" evidence="1">
    <location>
        <begin position="40"/>
        <end position="85"/>
    </location>
</feature>
<reference evidence="3 4" key="1">
    <citation type="submission" date="2014-02" db="EMBL/GenBank/DDBJ databases">
        <title>The Genome Sequence of Trichophyton interdigitale MR816.</title>
        <authorList>
            <consortium name="The Broad Institute Genomics Platform"/>
            <person name="Cuomo C.A."/>
            <person name="White T.C."/>
            <person name="Graser Y."/>
            <person name="Martinez-Rossi N."/>
            <person name="Heitman J."/>
            <person name="Young S.K."/>
            <person name="Zeng Q."/>
            <person name="Gargeya S."/>
            <person name="Abouelleil A."/>
            <person name="Alvarado L."/>
            <person name="Chapman S.B."/>
            <person name="Gainer-Dewar J."/>
            <person name="Goldberg J."/>
            <person name="Griggs A."/>
            <person name="Gujja S."/>
            <person name="Hansen M."/>
            <person name="Howarth C."/>
            <person name="Imamovic A."/>
            <person name="Larimer J."/>
            <person name="Martinez D."/>
            <person name="Murphy C."/>
            <person name="Pearson M.D."/>
            <person name="Persinoti G."/>
            <person name="Poon T."/>
            <person name="Priest M."/>
            <person name="Roberts A.D."/>
            <person name="Saif S."/>
            <person name="Shea T.D."/>
            <person name="Sykes S.N."/>
            <person name="Wortman J."/>
            <person name="Nusbaum C."/>
            <person name="Birren B."/>
        </authorList>
    </citation>
    <scope>NUCLEOTIDE SEQUENCE [LARGE SCALE GENOMIC DNA]</scope>
    <source>
        <strain evidence="3 4">MR816</strain>
    </source>
</reference>
<dbReference type="SMART" id="SM00355">
    <property type="entry name" value="ZnF_C2H2"/>
    <property type="match status" value="3"/>
</dbReference>
<comment type="caution">
    <text evidence="3">The sequence shown here is derived from an EMBL/GenBank/DDBJ whole genome shotgun (WGS) entry which is preliminary data.</text>
</comment>
<feature type="compositionally biased region" description="Basic and acidic residues" evidence="1">
    <location>
        <begin position="359"/>
        <end position="369"/>
    </location>
</feature>
<proteinExistence type="predicted"/>
<organism evidence="3 4">
    <name type="scientific">Trichophyton interdigitale (strain MR816)</name>
    <dbReference type="NCBI Taxonomy" id="1215338"/>
    <lineage>
        <taxon>Eukaryota</taxon>
        <taxon>Fungi</taxon>
        <taxon>Dikarya</taxon>
        <taxon>Ascomycota</taxon>
        <taxon>Pezizomycotina</taxon>
        <taxon>Eurotiomycetes</taxon>
        <taxon>Eurotiomycetidae</taxon>
        <taxon>Onygenales</taxon>
        <taxon>Arthrodermataceae</taxon>
        <taxon>Trichophyton</taxon>
    </lineage>
</organism>
<evidence type="ECO:0000256" key="1">
    <source>
        <dbReference type="SAM" id="MobiDB-lite"/>
    </source>
</evidence>
<accession>A0A059IXM6</accession>
<dbReference type="OMA" id="HMEQISM"/>
<feature type="compositionally biased region" description="Polar residues" evidence="1">
    <location>
        <begin position="1"/>
        <end position="11"/>
    </location>
</feature>
<feature type="region of interest" description="Disordered" evidence="1">
    <location>
        <begin position="413"/>
        <end position="505"/>
    </location>
</feature>
<dbReference type="EMBL" id="AOKY01000818">
    <property type="protein sequence ID" value="KDB20391.1"/>
    <property type="molecule type" value="Genomic_DNA"/>
</dbReference>
<feature type="region of interest" description="Disordered" evidence="1">
    <location>
        <begin position="647"/>
        <end position="749"/>
    </location>
</feature>
<dbReference type="PANTHER" id="PTHR35391">
    <property type="entry name" value="C2H2-TYPE DOMAIN-CONTAINING PROTEIN-RELATED"/>
    <property type="match status" value="1"/>
</dbReference>
<dbReference type="PANTHER" id="PTHR35391:SF3">
    <property type="entry name" value="FINGER DOMAIN PROTEIN, PUTATIVE (AFU_ORTHOLOGUE AFUA_8G04300)-RELATED"/>
    <property type="match status" value="1"/>
</dbReference>
<dbReference type="STRING" id="1215338.A0A059IXM6"/>
<gene>
    <name evidence="3" type="ORF">H109_07666</name>
</gene>
<feature type="compositionally biased region" description="Polar residues" evidence="1">
    <location>
        <begin position="216"/>
        <end position="229"/>
    </location>
</feature>
<feature type="region of interest" description="Disordered" evidence="1">
    <location>
        <begin position="971"/>
        <end position="998"/>
    </location>
</feature>
<feature type="compositionally biased region" description="Low complexity" evidence="1">
    <location>
        <begin position="604"/>
        <end position="614"/>
    </location>
</feature>
<protein>
    <recommendedName>
        <fullName evidence="2">C2H2-type domain-containing protein</fullName>
    </recommendedName>
</protein>